<dbReference type="EMBL" id="MF782455">
    <property type="protein sequence ID" value="ATZ80339.1"/>
    <property type="molecule type" value="Genomic_DNA"/>
</dbReference>
<dbReference type="GO" id="GO:0006508">
    <property type="term" value="P:proteolysis"/>
    <property type="evidence" value="ECO:0007669"/>
    <property type="project" value="UniProtKB-KW"/>
</dbReference>
<gene>
    <name evidence="6" type="ORF">BMW23_0281</name>
</gene>
<name>A0A2H4UU28_9VIRU</name>
<evidence type="ECO:0000313" key="6">
    <source>
        <dbReference type="EMBL" id="ATZ80339.1"/>
    </source>
</evidence>
<dbReference type="Pfam" id="PF03051">
    <property type="entry name" value="Peptidase_C1_2"/>
    <property type="match status" value="1"/>
</dbReference>
<organism evidence="6">
    <name type="scientific">Bodo saltans virus</name>
    <dbReference type="NCBI Taxonomy" id="2024608"/>
    <lineage>
        <taxon>Viruses</taxon>
        <taxon>Varidnaviria</taxon>
        <taxon>Bamfordvirae</taxon>
        <taxon>Nucleocytoviricota</taxon>
        <taxon>Megaviricetes</taxon>
        <taxon>Imitervirales</taxon>
        <taxon>Mimiviridae</taxon>
        <taxon>Klosneuvirinae</taxon>
        <taxon>Theiavirus</taxon>
        <taxon>Theiavirus salishense</taxon>
    </lineage>
</organism>
<keyword evidence="3 4" id="KW-0788">Thiol protease</keyword>
<evidence type="ECO:0000256" key="2">
    <source>
        <dbReference type="ARBA" id="ARBA00022801"/>
    </source>
</evidence>
<keyword evidence="2 4" id="KW-0378">Hydrolase</keyword>
<proteinExistence type="inferred from homology"/>
<reference evidence="6" key="1">
    <citation type="journal article" date="2017" name="Elife">
        <title>The kinetoplastid-infecting Bodo saltans virus (BsV), a window into the most abundant giant viruses in the sea.</title>
        <authorList>
            <person name="Deeg C.M."/>
            <person name="Chow C.-E.T."/>
            <person name="Suttle C.A."/>
        </authorList>
    </citation>
    <scope>NUCLEOTIDE SEQUENCE</scope>
    <source>
        <strain evidence="6">NG1</strain>
    </source>
</reference>
<keyword evidence="6" id="KW-0031">Aminopeptidase</keyword>
<dbReference type="SUPFAM" id="SSF54001">
    <property type="entry name" value="Cysteine proteinases"/>
    <property type="match status" value="1"/>
</dbReference>
<evidence type="ECO:0000256" key="1">
    <source>
        <dbReference type="ARBA" id="ARBA00022670"/>
    </source>
</evidence>
<keyword evidence="7" id="KW-1185">Reference proteome</keyword>
<dbReference type="GO" id="GO:0009636">
    <property type="term" value="P:response to toxic substance"/>
    <property type="evidence" value="ECO:0007669"/>
    <property type="project" value="TreeGrafter"/>
</dbReference>
<evidence type="ECO:0000256" key="3">
    <source>
        <dbReference type="ARBA" id="ARBA00022807"/>
    </source>
</evidence>
<dbReference type="Proteomes" id="UP000240325">
    <property type="component" value="Segment"/>
</dbReference>
<dbReference type="PANTHER" id="PTHR10363:SF2">
    <property type="entry name" value="BLEOMYCIN HYDROLASE"/>
    <property type="match status" value="1"/>
</dbReference>
<dbReference type="GO" id="GO:0043418">
    <property type="term" value="P:homocysteine catabolic process"/>
    <property type="evidence" value="ECO:0007669"/>
    <property type="project" value="TreeGrafter"/>
</dbReference>
<dbReference type="PANTHER" id="PTHR10363">
    <property type="entry name" value="BLEOMYCIN HYDROLASE"/>
    <property type="match status" value="1"/>
</dbReference>
<dbReference type="InterPro" id="IPR038765">
    <property type="entry name" value="Papain-like_cys_pep_sf"/>
</dbReference>
<feature type="compositionally biased region" description="Polar residues" evidence="5">
    <location>
        <begin position="1"/>
        <end position="12"/>
    </location>
</feature>
<dbReference type="GO" id="GO:0070005">
    <property type="term" value="F:cysteine-type aminopeptidase activity"/>
    <property type="evidence" value="ECO:0007669"/>
    <property type="project" value="InterPro"/>
</dbReference>
<comment type="similarity">
    <text evidence="4">Belongs to the peptidase C1 family.</text>
</comment>
<protein>
    <submittedName>
        <fullName evidence="6">C1B aminopeptidase</fullName>
    </submittedName>
</protein>
<evidence type="ECO:0000256" key="4">
    <source>
        <dbReference type="PIRNR" id="PIRNR005700"/>
    </source>
</evidence>
<accession>A0A2H4UU28</accession>
<sequence>MSKITQKNNTATKRTRENDENGEVTQQQLKKYRAEFDKDPHNQIIQNALCSNNLRCISEVRSYMQSVDTHFSHVLDPQLTVTDQGFTGRCWMFALLNIIRHDIIRYYNLPFNFELSQSYLSFYEKIEKCNHALHFFMDKDELNATDYKTQQILLNEVNDGGQWITCCNLIKKYGIIPKTCFRESVHSADTHELNELISSKVKEFAFELVNEKDKSKRPIMKDKMIGEIYSILVKLLGTPPNINEKISWSYSVRENITDIIKKEKKHKRNVFETVMTKKELCVTPLDFYKHYLPNKLDDYCILTHDPRNEYYKYYQSFKDDIVVGGEQNGYYNLPIEEIAKFTAESIKGNYPVEIDIDAPRFFHQEEELIDANVFNYNGVFNLKFDNLSKKDNLKCLYSYPTHAAIVVSVDIDEKTNKIRKWKIENSWGADILSILRNKTDAGHYIMDHSWFCKYAYSFVINKKFLPTQVYKKYFLEKQHPIILPENDVLG</sequence>
<evidence type="ECO:0000256" key="5">
    <source>
        <dbReference type="SAM" id="MobiDB-lite"/>
    </source>
</evidence>
<dbReference type="Gene3D" id="3.90.70.10">
    <property type="entry name" value="Cysteine proteinases"/>
    <property type="match status" value="1"/>
</dbReference>
<keyword evidence="1 4" id="KW-0645">Protease</keyword>
<evidence type="ECO:0000313" key="7">
    <source>
        <dbReference type="Proteomes" id="UP000240325"/>
    </source>
</evidence>
<dbReference type="PIRSF" id="PIRSF005700">
    <property type="entry name" value="PepC"/>
    <property type="match status" value="1"/>
</dbReference>
<dbReference type="InterPro" id="IPR004134">
    <property type="entry name" value="Peptidase_C1B"/>
</dbReference>
<feature type="region of interest" description="Disordered" evidence="5">
    <location>
        <begin position="1"/>
        <end position="26"/>
    </location>
</feature>